<dbReference type="InterPro" id="IPR019264">
    <property type="entry name" value="DUF2179"/>
</dbReference>
<dbReference type="CDD" id="cd16380">
    <property type="entry name" value="YitT_C"/>
    <property type="match status" value="1"/>
</dbReference>
<dbReference type="Pfam" id="PF10035">
    <property type="entry name" value="DUF2179"/>
    <property type="match status" value="1"/>
</dbReference>
<feature type="transmembrane region" description="Helical" evidence="6">
    <location>
        <begin position="154"/>
        <end position="176"/>
    </location>
</feature>
<evidence type="ECO:0000256" key="6">
    <source>
        <dbReference type="SAM" id="Phobius"/>
    </source>
</evidence>
<evidence type="ECO:0000313" key="9">
    <source>
        <dbReference type="Proteomes" id="UP001305702"/>
    </source>
</evidence>
<sequence length="289" mass="32003">MPLWKQAVLFRQILPIMLGTAIYAFGLHYFVISNELMEGGVTGVALLLNYAFGMPPSLTNLILNVPLFLIGLKIFGKRPMFYTLLGILSLSFFLWVMEVLIRKEWVVPFRAPHDYFLATLYAGVTLGAGLGLVFRFGGTTGGADIVARLGSKWFGWSMGQVILALDVIVIGTSLIYIPKEKVLYTLVAVFIASKVIDFITEGSYAAKAFTIISDHGQEIADRISVELDRGITMFPAKGAYSKAPKDVVYCVVYRDEVRRLKGVVQSVDPRAFMIITDVHDVLGEGFRTD</sequence>
<dbReference type="AlphaFoldDB" id="A0AA96L913"/>
<keyword evidence="5 6" id="KW-0472">Membrane</keyword>
<keyword evidence="3 6" id="KW-0812">Transmembrane</keyword>
<feature type="domain" description="DUF2179" evidence="7">
    <location>
        <begin position="229"/>
        <end position="283"/>
    </location>
</feature>
<evidence type="ECO:0000256" key="4">
    <source>
        <dbReference type="ARBA" id="ARBA00022989"/>
    </source>
</evidence>
<dbReference type="EMBL" id="CP130318">
    <property type="protein sequence ID" value="WNQ09261.1"/>
    <property type="molecule type" value="Genomic_DNA"/>
</dbReference>
<dbReference type="InterPro" id="IPR015867">
    <property type="entry name" value="N-reg_PII/ATP_PRibTrfase_C"/>
</dbReference>
<feature type="transmembrane region" description="Helical" evidence="6">
    <location>
        <begin position="52"/>
        <end position="72"/>
    </location>
</feature>
<evidence type="ECO:0000256" key="2">
    <source>
        <dbReference type="ARBA" id="ARBA00022475"/>
    </source>
</evidence>
<dbReference type="GO" id="GO:0005886">
    <property type="term" value="C:plasma membrane"/>
    <property type="evidence" value="ECO:0007669"/>
    <property type="project" value="UniProtKB-SubCell"/>
</dbReference>
<accession>A0AA96L913</accession>
<proteinExistence type="predicted"/>
<keyword evidence="4 6" id="KW-1133">Transmembrane helix</keyword>
<dbReference type="Proteomes" id="UP001305702">
    <property type="component" value="Chromosome"/>
</dbReference>
<gene>
    <name evidence="8" type="ORF">MJA45_16655</name>
</gene>
<keyword evidence="9" id="KW-1185">Reference proteome</keyword>
<evidence type="ECO:0000259" key="7">
    <source>
        <dbReference type="Pfam" id="PF10035"/>
    </source>
</evidence>
<dbReference type="PANTHER" id="PTHR33545">
    <property type="entry name" value="UPF0750 MEMBRANE PROTEIN YITT-RELATED"/>
    <property type="match status" value="1"/>
</dbReference>
<dbReference type="PANTHER" id="PTHR33545:SF10">
    <property type="entry name" value="UPF0750 MEMBRANE PROTEIN YPJC"/>
    <property type="match status" value="1"/>
</dbReference>
<dbReference type="InterPro" id="IPR003740">
    <property type="entry name" value="YitT"/>
</dbReference>
<feature type="transmembrane region" description="Helical" evidence="6">
    <location>
        <begin position="116"/>
        <end position="134"/>
    </location>
</feature>
<evidence type="ECO:0000256" key="3">
    <source>
        <dbReference type="ARBA" id="ARBA00022692"/>
    </source>
</evidence>
<evidence type="ECO:0000313" key="8">
    <source>
        <dbReference type="EMBL" id="WNQ09261.1"/>
    </source>
</evidence>
<dbReference type="PIRSF" id="PIRSF006483">
    <property type="entry name" value="Membrane_protein_YitT"/>
    <property type="match status" value="1"/>
</dbReference>
<keyword evidence="2" id="KW-1003">Cell membrane</keyword>
<feature type="transmembrane region" description="Helical" evidence="6">
    <location>
        <begin position="79"/>
        <end position="96"/>
    </location>
</feature>
<dbReference type="Gene3D" id="3.30.70.120">
    <property type="match status" value="1"/>
</dbReference>
<protein>
    <submittedName>
        <fullName evidence="8">YitT family protein</fullName>
    </submittedName>
</protein>
<comment type="subcellular location">
    <subcellularLocation>
        <location evidence="1">Cell membrane</location>
        <topology evidence="1">Multi-pass membrane protein</topology>
    </subcellularLocation>
</comment>
<dbReference type="InterPro" id="IPR051461">
    <property type="entry name" value="UPF0750_membrane"/>
</dbReference>
<name>A0AA96L913_9BACL</name>
<organism evidence="8 9">
    <name type="scientific">Paenibacillus aurantius</name>
    <dbReference type="NCBI Taxonomy" id="2918900"/>
    <lineage>
        <taxon>Bacteria</taxon>
        <taxon>Bacillati</taxon>
        <taxon>Bacillota</taxon>
        <taxon>Bacilli</taxon>
        <taxon>Bacillales</taxon>
        <taxon>Paenibacillaceae</taxon>
        <taxon>Paenibacillus</taxon>
    </lineage>
</organism>
<dbReference type="RefSeq" id="WP_315603034.1">
    <property type="nucleotide sequence ID" value="NZ_CP130318.1"/>
</dbReference>
<dbReference type="KEGG" id="paun:MJA45_16655"/>
<reference evidence="8 9" key="1">
    <citation type="submission" date="2022-02" db="EMBL/GenBank/DDBJ databases">
        <title>Paenibacillus sp. MBLB1776 Whole Genome Shotgun Sequencing.</title>
        <authorList>
            <person name="Hwang C.Y."/>
            <person name="Cho E.-S."/>
            <person name="Seo M.-J."/>
        </authorList>
    </citation>
    <scope>NUCLEOTIDE SEQUENCE [LARGE SCALE GENOMIC DNA]</scope>
    <source>
        <strain evidence="8 9">MBLB1776</strain>
    </source>
</reference>
<evidence type="ECO:0000256" key="1">
    <source>
        <dbReference type="ARBA" id="ARBA00004651"/>
    </source>
</evidence>
<evidence type="ECO:0000256" key="5">
    <source>
        <dbReference type="ARBA" id="ARBA00023136"/>
    </source>
</evidence>
<dbReference type="Pfam" id="PF02588">
    <property type="entry name" value="YitT_membrane"/>
    <property type="match status" value="1"/>
</dbReference>
<feature type="transmembrane region" description="Helical" evidence="6">
    <location>
        <begin position="12"/>
        <end position="32"/>
    </location>
</feature>